<dbReference type="GO" id="GO:0006808">
    <property type="term" value="P:regulation of nitrogen utilization"/>
    <property type="evidence" value="ECO:0007669"/>
    <property type="project" value="InterPro"/>
</dbReference>
<dbReference type="EMBL" id="CP007026">
    <property type="protein sequence ID" value="AJA92569.1"/>
    <property type="molecule type" value="Genomic_DNA"/>
</dbReference>
<dbReference type="PANTHER" id="PTHR30115">
    <property type="entry name" value="NITROGEN REGULATORY PROTEIN P-II"/>
    <property type="match status" value="1"/>
</dbReference>
<dbReference type="InterPro" id="IPR011322">
    <property type="entry name" value="N-reg_PII-like_a/b"/>
</dbReference>
<dbReference type="KEGG" id="nbv:T478_1351"/>
<dbReference type="OrthoDB" id="10960at2157"/>
<dbReference type="PANTHER" id="PTHR30115:SF11">
    <property type="entry name" value="NITROGEN REGULATORY PROTEIN P-II HOMOLOG"/>
    <property type="match status" value="1"/>
</dbReference>
<dbReference type="SMART" id="SM00938">
    <property type="entry name" value="P-II"/>
    <property type="match status" value="1"/>
</dbReference>
<dbReference type="PROSITE" id="PS51343">
    <property type="entry name" value="PII_GLNB_DOM"/>
    <property type="match status" value="1"/>
</dbReference>
<dbReference type="GO" id="GO:0030234">
    <property type="term" value="F:enzyme regulator activity"/>
    <property type="evidence" value="ECO:0007669"/>
    <property type="project" value="InterPro"/>
</dbReference>
<dbReference type="HOGENOM" id="CLU_082268_3_0_2"/>
<sequence length="109" mass="12120">MLKLEIILSENDVMSISEGFKQIDIGGLTITKVRGRGEKTAPEILVHKGSEVFVPHFGDKYRIMVVIPESKEEKAVNIIKNNSRGGKIFISQLLRAIDIKTGNEGEEII</sequence>
<reference evidence="2 4" key="3">
    <citation type="submission" date="2018-04" db="EMBL/GenBank/DDBJ databases">
        <title>Transcriptomics of ammonia oxidizing archaea.</title>
        <authorList>
            <person name="Carini P."/>
        </authorList>
    </citation>
    <scope>NUCLEOTIDE SEQUENCE [LARGE SCALE GENOMIC DNA]</scope>
    <source>
        <strain evidence="2 4">U25</strain>
    </source>
</reference>
<organism evidence="1 3">
    <name type="scientific">Candidatus Nitrosopelagicus brevis</name>
    <dbReference type="NCBI Taxonomy" id="1410606"/>
    <lineage>
        <taxon>Archaea</taxon>
        <taxon>Nitrososphaerota</taxon>
    </lineage>
</organism>
<accession>A0A0A7V0L2</accession>
<keyword evidence="4" id="KW-1185">Reference proteome</keyword>
<dbReference type="Proteomes" id="UP000030944">
    <property type="component" value="Chromosome"/>
</dbReference>
<name>A0A0A7V0L2_9ARCH</name>
<evidence type="ECO:0000313" key="3">
    <source>
        <dbReference type="Proteomes" id="UP000030944"/>
    </source>
</evidence>
<proteinExistence type="predicted"/>
<dbReference type="GO" id="GO:0005829">
    <property type="term" value="C:cytosol"/>
    <property type="evidence" value="ECO:0007669"/>
    <property type="project" value="TreeGrafter"/>
</dbReference>
<dbReference type="Proteomes" id="UP000241022">
    <property type="component" value="Unassembled WGS sequence"/>
</dbReference>
<evidence type="ECO:0000313" key="2">
    <source>
        <dbReference type="EMBL" id="PTL87164.1"/>
    </source>
</evidence>
<dbReference type="GO" id="GO:0005524">
    <property type="term" value="F:ATP binding"/>
    <property type="evidence" value="ECO:0007669"/>
    <property type="project" value="TreeGrafter"/>
</dbReference>
<dbReference type="AlphaFoldDB" id="A0A0A7V0L2"/>
<evidence type="ECO:0000313" key="1">
    <source>
        <dbReference type="EMBL" id="AJA92569.1"/>
    </source>
</evidence>
<dbReference type="STRING" id="1410606.T478_1351"/>
<protein>
    <submittedName>
        <fullName evidence="1">Nitrogen regulatory protein P-II</fullName>
    </submittedName>
    <submittedName>
        <fullName evidence="2">Transcriptional regulator</fullName>
    </submittedName>
</protein>
<dbReference type="Pfam" id="PF00543">
    <property type="entry name" value="P-II"/>
    <property type="match status" value="1"/>
</dbReference>
<dbReference type="GeneID" id="24817229"/>
<reference evidence="2" key="2">
    <citation type="submission" date="2016-05" db="EMBL/GenBank/DDBJ databases">
        <authorList>
            <person name="Lavstsen T."/>
            <person name="Jespersen J.S."/>
        </authorList>
    </citation>
    <scope>NUCLEOTIDE SEQUENCE [LARGE SCALE GENOMIC DNA]</scope>
    <source>
        <strain evidence="2">U25</strain>
    </source>
</reference>
<dbReference type="RefSeq" id="WP_048106271.1">
    <property type="nucleotide sequence ID" value="NZ_CP007026.1"/>
</dbReference>
<reference evidence="1 3" key="1">
    <citation type="journal article" date="2015" name="Proc. Natl. Acad. Sci. U.S.A.">
        <title>Genomic and proteomic characterization of "Candidatus Nitrosopelagicus brevis": An ammonia-oxidizing archaeon from the open ocean.</title>
        <authorList>
            <person name="Santoro A.E."/>
            <person name="Dupont C.L."/>
            <person name="Richter R.A."/>
            <person name="Craig M.T."/>
            <person name="Carini P."/>
            <person name="McIlvin M.R."/>
            <person name="Yang Y."/>
            <person name="Orsi W.D."/>
            <person name="Moran D.M."/>
            <person name="Saito M.A."/>
        </authorList>
    </citation>
    <scope>NUCLEOTIDE SEQUENCE [LARGE SCALE GENOMIC DNA]</scope>
    <source>
        <strain evidence="1">CN25</strain>
        <strain evidence="3">V2</strain>
    </source>
</reference>
<dbReference type="EMBL" id="LXWN01000002">
    <property type="protein sequence ID" value="PTL87164.1"/>
    <property type="molecule type" value="Genomic_DNA"/>
</dbReference>
<dbReference type="InterPro" id="IPR002187">
    <property type="entry name" value="N-reg_PII"/>
</dbReference>
<gene>
    <name evidence="2" type="ORF">A7X95_04410</name>
    <name evidence="1" type="ORF">T478_1351</name>
</gene>
<dbReference type="SUPFAM" id="SSF54913">
    <property type="entry name" value="GlnB-like"/>
    <property type="match status" value="1"/>
</dbReference>
<dbReference type="InterPro" id="IPR015867">
    <property type="entry name" value="N-reg_PII/ATP_PRibTrfase_C"/>
</dbReference>
<evidence type="ECO:0000313" key="4">
    <source>
        <dbReference type="Proteomes" id="UP000241022"/>
    </source>
</evidence>
<dbReference type="Gene3D" id="3.30.70.120">
    <property type="match status" value="1"/>
</dbReference>